<evidence type="ECO:0000313" key="2">
    <source>
        <dbReference type="Proteomes" id="UP001408356"/>
    </source>
</evidence>
<comment type="caution">
    <text evidence="1">The sequence shown here is derived from an EMBL/GenBank/DDBJ whole genome shotgun (WGS) entry which is preliminary data.</text>
</comment>
<proteinExistence type="predicted"/>
<reference evidence="1 2" key="1">
    <citation type="journal article" date="2024" name="J. Plant Pathol.">
        <title>Sequence and assembly of the genome of Seiridium unicorne, isolate CBS 538.82, causal agent of cypress canker disease.</title>
        <authorList>
            <person name="Scali E."/>
            <person name="Rocca G.D."/>
            <person name="Danti R."/>
            <person name="Garbelotto M."/>
            <person name="Barberini S."/>
            <person name="Baroncelli R."/>
            <person name="Emiliani G."/>
        </authorList>
    </citation>
    <scope>NUCLEOTIDE SEQUENCE [LARGE SCALE GENOMIC DNA]</scope>
    <source>
        <strain evidence="1 2">BM-138-508</strain>
    </source>
</reference>
<dbReference type="Proteomes" id="UP001408356">
    <property type="component" value="Unassembled WGS sequence"/>
</dbReference>
<sequence length="65" mass="6776">MRGCYSGGGDWGADVSLTEGKADFNLTVNKEADLTSDACDTGFKNQIAGCDKHGGIPNAGDFTFQ</sequence>
<evidence type="ECO:0000313" key="1">
    <source>
        <dbReference type="EMBL" id="KAK9414565.1"/>
    </source>
</evidence>
<name>A0ABR2UIV5_9PEZI</name>
<dbReference type="EMBL" id="JARVKF010000425">
    <property type="protein sequence ID" value="KAK9414565.1"/>
    <property type="molecule type" value="Genomic_DNA"/>
</dbReference>
<protein>
    <submittedName>
        <fullName evidence="1">Uncharacterized protein</fullName>
    </submittedName>
</protein>
<gene>
    <name evidence="1" type="ORF">SUNI508_11138</name>
</gene>
<organism evidence="1 2">
    <name type="scientific">Seiridium unicorne</name>
    <dbReference type="NCBI Taxonomy" id="138068"/>
    <lineage>
        <taxon>Eukaryota</taxon>
        <taxon>Fungi</taxon>
        <taxon>Dikarya</taxon>
        <taxon>Ascomycota</taxon>
        <taxon>Pezizomycotina</taxon>
        <taxon>Sordariomycetes</taxon>
        <taxon>Xylariomycetidae</taxon>
        <taxon>Amphisphaeriales</taxon>
        <taxon>Sporocadaceae</taxon>
        <taxon>Seiridium</taxon>
    </lineage>
</organism>
<accession>A0ABR2UIV5</accession>
<keyword evidence="2" id="KW-1185">Reference proteome</keyword>